<proteinExistence type="predicted"/>
<organism evidence="1">
    <name type="scientific">viral metagenome</name>
    <dbReference type="NCBI Taxonomy" id="1070528"/>
    <lineage>
        <taxon>unclassified sequences</taxon>
        <taxon>metagenomes</taxon>
        <taxon>organismal metagenomes</taxon>
    </lineage>
</organism>
<protein>
    <submittedName>
        <fullName evidence="1">Uncharacterized protein</fullName>
    </submittedName>
</protein>
<evidence type="ECO:0000313" key="1">
    <source>
        <dbReference type="EMBL" id="QHT28424.1"/>
    </source>
</evidence>
<accession>A0A6C0EGZ6</accession>
<dbReference type="EMBL" id="MN738857">
    <property type="protein sequence ID" value="QHT28424.1"/>
    <property type="molecule type" value="Genomic_DNA"/>
</dbReference>
<reference evidence="1" key="1">
    <citation type="journal article" date="2020" name="Nature">
        <title>Giant virus diversity and host interactions through global metagenomics.</title>
        <authorList>
            <person name="Schulz F."/>
            <person name="Roux S."/>
            <person name="Paez-Espino D."/>
            <person name="Jungbluth S."/>
            <person name="Walsh D.A."/>
            <person name="Denef V.J."/>
            <person name="McMahon K.D."/>
            <person name="Konstantinidis K.T."/>
            <person name="Eloe-Fadrosh E.A."/>
            <person name="Kyrpides N.C."/>
            <person name="Woyke T."/>
        </authorList>
    </citation>
    <scope>NUCLEOTIDE SEQUENCE</scope>
    <source>
        <strain evidence="1">GVMAG-M-3300001348-25</strain>
    </source>
</reference>
<sequence>MNLNFNLKDMMESRIPSADEGLLHKIGFRRNIRISNSSDKKAYVILTPTPIKSISTIGVEKLGNIQYEQHGEYKSEEMMLLPGKQDKYFELETNKIYISVLIEVEENNWKQWRKNRLIDSKNTDYNITKDSSDECIDTSFLDYTRK</sequence>
<dbReference type="AlphaFoldDB" id="A0A6C0EGZ6"/>
<name>A0A6C0EGZ6_9ZZZZ</name>